<sequence length="254" mass="28844">MRYLKVAFDIVVSHRNLSSFPLSRIEGSIEGETRKPYRTNFRDRDGRTILILRVGMQIWNMLCSGSQIMEIVHLQSCYPVQTSEDNNSIDTVVELNNEPVPSKTSKVRGPTLLKDVWHLPPGKTIVVPFNSRNQSIGKEGRKLASFLGIIARTPHLTPLNANDWRVFDDEEKTKLVEFVKDMMKEKLSNGEILEEQSHDSVAWEGDVYSQVLGKEKSGYVRGLGLGPTPSLFWGVNLSYEMFLLMVCVTRQQKS</sequence>
<keyword evidence="2" id="KW-1185">Reference proteome</keyword>
<dbReference type="Proteomes" id="UP001371456">
    <property type="component" value="Unassembled WGS sequence"/>
</dbReference>
<organism evidence="1 2">
    <name type="scientific">Solanum bulbocastanum</name>
    <name type="common">Wild potato</name>
    <dbReference type="NCBI Taxonomy" id="147425"/>
    <lineage>
        <taxon>Eukaryota</taxon>
        <taxon>Viridiplantae</taxon>
        <taxon>Streptophyta</taxon>
        <taxon>Embryophyta</taxon>
        <taxon>Tracheophyta</taxon>
        <taxon>Spermatophyta</taxon>
        <taxon>Magnoliopsida</taxon>
        <taxon>eudicotyledons</taxon>
        <taxon>Gunneridae</taxon>
        <taxon>Pentapetalae</taxon>
        <taxon>asterids</taxon>
        <taxon>lamiids</taxon>
        <taxon>Solanales</taxon>
        <taxon>Solanaceae</taxon>
        <taxon>Solanoideae</taxon>
        <taxon>Solaneae</taxon>
        <taxon>Solanum</taxon>
    </lineage>
</organism>
<dbReference type="PANTHER" id="PTHR33144">
    <property type="entry name" value="OS10G0409366 PROTEIN-RELATED"/>
    <property type="match status" value="1"/>
</dbReference>
<accession>A0AAN8TZI2</accession>
<comment type="caution">
    <text evidence="1">The sequence shown here is derived from an EMBL/GenBank/DDBJ whole genome shotgun (WGS) entry which is preliminary data.</text>
</comment>
<dbReference type="AlphaFoldDB" id="A0AAN8TZI2"/>
<gene>
    <name evidence="1" type="ORF">RDI58_007839</name>
</gene>
<dbReference type="EMBL" id="JBANQN010000003">
    <property type="protein sequence ID" value="KAK6794386.1"/>
    <property type="molecule type" value="Genomic_DNA"/>
</dbReference>
<dbReference type="PANTHER" id="PTHR33144:SF46">
    <property type="entry name" value="OS04G0610000 PROTEIN"/>
    <property type="match status" value="1"/>
</dbReference>
<proteinExistence type="predicted"/>
<evidence type="ECO:0000313" key="2">
    <source>
        <dbReference type="Proteomes" id="UP001371456"/>
    </source>
</evidence>
<protein>
    <submittedName>
        <fullName evidence="1">Uncharacterized protein</fullName>
    </submittedName>
</protein>
<name>A0AAN8TZI2_SOLBU</name>
<evidence type="ECO:0000313" key="1">
    <source>
        <dbReference type="EMBL" id="KAK6794386.1"/>
    </source>
</evidence>
<reference evidence="1 2" key="1">
    <citation type="submission" date="2024-02" db="EMBL/GenBank/DDBJ databases">
        <title>de novo genome assembly of Solanum bulbocastanum strain 11H21.</title>
        <authorList>
            <person name="Hosaka A.J."/>
        </authorList>
    </citation>
    <scope>NUCLEOTIDE SEQUENCE [LARGE SCALE GENOMIC DNA]</scope>
    <source>
        <tissue evidence="1">Young leaves</tissue>
    </source>
</reference>